<comment type="caution">
    <text evidence="2">The sequence shown here is derived from an EMBL/GenBank/DDBJ whole genome shotgun (WGS) entry which is preliminary data.</text>
</comment>
<evidence type="ECO:0000313" key="2">
    <source>
        <dbReference type="EMBL" id="HIZ89541.1"/>
    </source>
</evidence>
<evidence type="ECO:0000313" key="3">
    <source>
        <dbReference type="Proteomes" id="UP000824176"/>
    </source>
</evidence>
<evidence type="ECO:0000256" key="1">
    <source>
        <dbReference type="ARBA" id="ARBA00044755"/>
    </source>
</evidence>
<comment type="similarity">
    <text evidence="1">Belongs to the bactofilin family.</text>
</comment>
<organism evidence="2 3">
    <name type="scientific">Candidatus Mucispirillum faecigallinarum</name>
    <dbReference type="NCBI Taxonomy" id="2838699"/>
    <lineage>
        <taxon>Bacteria</taxon>
        <taxon>Pseudomonadati</taxon>
        <taxon>Deferribacterota</taxon>
        <taxon>Deferribacteres</taxon>
        <taxon>Deferribacterales</taxon>
        <taxon>Mucispirillaceae</taxon>
        <taxon>Mucispirillum</taxon>
    </lineage>
</organism>
<dbReference type="InterPro" id="IPR007607">
    <property type="entry name" value="BacA/B"/>
</dbReference>
<dbReference type="Pfam" id="PF04519">
    <property type="entry name" value="Bactofilin"/>
    <property type="match status" value="1"/>
</dbReference>
<accession>A0A9D2KBX0</accession>
<reference evidence="2" key="2">
    <citation type="submission" date="2021-04" db="EMBL/GenBank/DDBJ databases">
        <authorList>
            <person name="Gilroy R."/>
        </authorList>
    </citation>
    <scope>NUCLEOTIDE SEQUENCE</scope>
    <source>
        <strain evidence="2">ChiW4-1371</strain>
    </source>
</reference>
<gene>
    <name evidence="2" type="ORF">H9804_06325</name>
</gene>
<protein>
    <submittedName>
        <fullName evidence="2">Polymer-forming cytoskeletal protein</fullName>
    </submittedName>
</protein>
<sequence>MLKVAKETGGGIDAFLGQNTSFNGTLVFEGIVRLDGNFEGNVKSNDTLVIAESGNVNAQIESGIVKISGTFDGLVIAKNKVELYKPAVVSGTIRTPVLKMEEGVIFNGTLEMDNGRNKPLTGKKEEEK</sequence>
<proteinExistence type="inferred from homology"/>
<dbReference type="Proteomes" id="UP000824176">
    <property type="component" value="Unassembled WGS sequence"/>
</dbReference>
<dbReference type="PANTHER" id="PTHR35024">
    <property type="entry name" value="HYPOTHETICAL CYTOSOLIC PROTEIN"/>
    <property type="match status" value="1"/>
</dbReference>
<dbReference type="PANTHER" id="PTHR35024:SF4">
    <property type="entry name" value="POLYMER-FORMING CYTOSKELETAL PROTEIN"/>
    <property type="match status" value="1"/>
</dbReference>
<name>A0A9D2KBX0_9BACT</name>
<reference evidence="2" key="1">
    <citation type="journal article" date="2021" name="PeerJ">
        <title>Extensive microbial diversity within the chicken gut microbiome revealed by metagenomics and culture.</title>
        <authorList>
            <person name="Gilroy R."/>
            <person name="Ravi A."/>
            <person name="Getino M."/>
            <person name="Pursley I."/>
            <person name="Horton D.L."/>
            <person name="Alikhan N.F."/>
            <person name="Baker D."/>
            <person name="Gharbi K."/>
            <person name="Hall N."/>
            <person name="Watson M."/>
            <person name="Adriaenssens E.M."/>
            <person name="Foster-Nyarko E."/>
            <person name="Jarju S."/>
            <person name="Secka A."/>
            <person name="Antonio M."/>
            <person name="Oren A."/>
            <person name="Chaudhuri R.R."/>
            <person name="La Ragione R."/>
            <person name="Hildebrand F."/>
            <person name="Pallen M.J."/>
        </authorList>
    </citation>
    <scope>NUCLEOTIDE SEQUENCE</scope>
    <source>
        <strain evidence="2">ChiW4-1371</strain>
    </source>
</reference>
<dbReference type="EMBL" id="DXAQ01000097">
    <property type="protein sequence ID" value="HIZ89541.1"/>
    <property type="molecule type" value="Genomic_DNA"/>
</dbReference>
<dbReference type="AlphaFoldDB" id="A0A9D2KBX0"/>